<reference evidence="4" key="1">
    <citation type="journal article" date="2019" name="Int. J. Syst. Evol. Microbiol.">
        <title>The Global Catalogue of Microorganisms (GCM) 10K type strain sequencing project: providing services to taxonomists for standard genome sequencing and annotation.</title>
        <authorList>
            <consortium name="The Broad Institute Genomics Platform"/>
            <consortium name="The Broad Institute Genome Sequencing Center for Infectious Disease"/>
            <person name="Wu L."/>
            <person name="Ma J."/>
        </authorList>
    </citation>
    <scope>NUCLEOTIDE SEQUENCE [LARGE SCALE GENOMIC DNA]</scope>
    <source>
        <strain evidence="4">CCM 7043</strain>
    </source>
</reference>
<feature type="region of interest" description="Disordered" evidence="1">
    <location>
        <begin position="38"/>
        <end position="90"/>
    </location>
</feature>
<evidence type="ECO:0000256" key="1">
    <source>
        <dbReference type="SAM" id="MobiDB-lite"/>
    </source>
</evidence>
<evidence type="ECO:0000313" key="3">
    <source>
        <dbReference type="EMBL" id="MFD1517357.1"/>
    </source>
</evidence>
<evidence type="ECO:0000313" key="4">
    <source>
        <dbReference type="Proteomes" id="UP001597114"/>
    </source>
</evidence>
<accession>A0ABW4ER19</accession>
<proteinExistence type="predicted"/>
<organism evidence="3 4">
    <name type="scientific">Pseudonocardia yunnanensis</name>
    <dbReference type="NCBI Taxonomy" id="58107"/>
    <lineage>
        <taxon>Bacteria</taxon>
        <taxon>Bacillati</taxon>
        <taxon>Actinomycetota</taxon>
        <taxon>Actinomycetes</taxon>
        <taxon>Pseudonocardiales</taxon>
        <taxon>Pseudonocardiaceae</taxon>
        <taxon>Pseudonocardia</taxon>
    </lineage>
</organism>
<dbReference type="Proteomes" id="UP001597114">
    <property type="component" value="Unassembled WGS sequence"/>
</dbReference>
<feature type="transmembrane region" description="Helical" evidence="2">
    <location>
        <begin position="6"/>
        <end position="29"/>
    </location>
</feature>
<feature type="compositionally biased region" description="Basic and acidic residues" evidence="1">
    <location>
        <begin position="81"/>
        <end position="90"/>
    </location>
</feature>
<keyword evidence="2" id="KW-1133">Transmembrane helix</keyword>
<feature type="compositionally biased region" description="Basic and acidic residues" evidence="1">
    <location>
        <begin position="61"/>
        <end position="71"/>
    </location>
</feature>
<keyword evidence="2" id="KW-0472">Membrane</keyword>
<keyword evidence="2" id="KW-0812">Transmembrane</keyword>
<dbReference type="EMBL" id="JBHUCO010000008">
    <property type="protein sequence ID" value="MFD1517357.1"/>
    <property type="molecule type" value="Genomic_DNA"/>
</dbReference>
<gene>
    <name evidence="3" type="ORF">ACFSJD_07665</name>
</gene>
<protein>
    <recommendedName>
        <fullName evidence="5">AcrB/AcrD/AcrF family protein</fullName>
    </recommendedName>
</protein>
<evidence type="ECO:0008006" key="5">
    <source>
        <dbReference type="Google" id="ProtNLM"/>
    </source>
</evidence>
<evidence type="ECO:0000256" key="2">
    <source>
        <dbReference type="SAM" id="Phobius"/>
    </source>
</evidence>
<dbReference type="RefSeq" id="WP_344722723.1">
    <property type="nucleotide sequence ID" value="NZ_BAAAUS010000013.1"/>
</dbReference>
<keyword evidence="4" id="KW-1185">Reference proteome</keyword>
<comment type="caution">
    <text evidence="3">The sequence shown here is derived from an EMBL/GenBank/DDBJ whole genome shotgun (WGS) entry which is preliminary data.</text>
</comment>
<sequence length="90" mass="9874">MSGWFSVVIAVLFSGVVAVLVIPAVYVFCVRPVLSARRHGRGRARGLGAGTARTAEPGRQLVERPAERDAPLAHQPRHRHEMPADAERWP</sequence>
<name>A0ABW4ER19_9PSEU</name>